<feature type="region of interest" description="Disordered" evidence="2">
    <location>
        <begin position="323"/>
        <end position="353"/>
    </location>
</feature>
<dbReference type="Proteomes" id="UP001420932">
    <property type="component" value="Unassembled WGS sequence"/>
</dbReference>
<evidence type="ECO:0000256" key="1">
    <source>
        <dbReference type="RuleBase" id="RU367031"/>
    </source>
</evidence>
<evidence type="ECO:0000313" key="4">
    <source>
        <dbReference type="EMBL" id="KAK9087296.1"/>
    </source>
</evidence>
<feature type="compositionally biased region" description="Basic residues" evidence="2">
    <location>
        <begin position="73"/>
        <end position="82"/>
    </location>
</feature>
<dbReference type="InterPro" id="IPR039605">
    <property type="entry name" value="AHL"/>
</dbReference>
<evidence type="ECO:0000259" key="3">
    <source>
        <dbReference type="PROSITE" id="PS51742"/>
    </source>
</evidence>
<name>A0AAP0E635_9MAGN</name>
<keyword evidence="1" id="KW-0805">Transcription regulation</keyword>
<evidence type="ECO:0000313" key="5">
    <source>
        <dbReference type="Proteomes" id="UP001420932"/>
    </source>
</evidence>
<gene>
    <name evidence="4" type="ORF">Syun_029690</name>
</gene>
<protein>
    <recommendedName>
        <fullName evidence="1">AT-hook motif nuclear-localized protein</fullName>
    </recommendedName>
</protein>
<keyword evidence="1" id="KW-0804">Transcription</keyword>
<keyword evidence="1" id="KW-0238">DNA-binding</keyword>
<dbReference type="GO" id="GO:0005634">
    <property type="term" value="C:nucleus"/>
    <property type="evidence" value="ECO:0007669"/>
    <property type="project" value="UniProtKB-SubCell"/>
</dbReference>
<dbReference type="SUPFAM" id="SSF117856">
    <property type="entry name" value="AF0104/ALDC/Ptd012-like"/>
    <property type="match status" value="1"/>
</dbReference>
<comment type="domain">
    <text evidence="1">The PPC domain mediates interactions between AHL proteins.</text>
</comment>
<dbReference type="CDD" id="cd11378">
    <property type="entry name" value="DUF296"/>
    <property type="match status" value="1"/>
</dbReference>
<comment type="caution">
    <text evidence="4">The sequence shown here is derived from an EMBL/GenBank/DDBJ whole genome shotgun (WGS) entry which is preliminary data.</text>
</comment>
<dbReference type="InterPro" id="IPR005175">
    <property type="entry name" value="PPC_dom"/>
</dbReference>
<dbReference type="Pfam" id="PF03479">
    <property type="entry name" value="PCC"/>
    <property type="match status" value="1"/>
</dbReference>
<dbReference type="PANTHER" id="PTHR31500">
    <property type="entry name" value="AT-HOOK MOTIF NUCLEAR-LOCALIZED PROTEIN 9"/>
    <property type="match status" value="1"/>
</dbReference>
<feature type="region of interest" description="Disordered" evidence="2">
    <location>
        <begin position="1"/>
        <end position="117"/>
    </location>
</feature>
<dbReference type="Gene3D" id="3.30.1330.80">
    <property type="entry name" value="Hypothetical protein, similar to alpha- acetolactate decarboxylase, domain 2"/>
    <property type="match status" value="1"/>
</dbReference>
<comment type="function">
    <text evidence="1">Transcription factor that specifically binds AT-rich DNA sequences related to the nuclear matrix attachment regions (MARs).</text>
</comment>
<keyword evidence="5" id="KW-1185">Reference proteome</keyword>
<dbReference type="AlphaFoldDB" id="A0AAP0E635"/>
<keyword evidence="1" id="KW-0539">Nucleus</keyword>
<dbReference type="EMBL" id="JBBNAF010000013">
    <property type="protein sequence ID" value="KAK9087296.1"/>
    <property type="molecule type" value="Genomic_DNA"/>
</dbReference>
<dbReference type="PANTHER" id="PTHR31500:SF68">
    <property type="entry name" value="AT-HOOK MOTIF NUCLEAR-LOCALIZED PROTEIN 14"/>
    <property type="match status" value="1"/>
</dbReference>
<reference evidence="4 5" key="1">
    <citation type="submission" date="2024-01" db="EMBL/GenBank/DDBJ databases">
        <title>Genome assemblies of Stephania.</title>
        <authorList>
            <person name="Yang L."/>
        </authorList>
    </citation>
    <scope>NUCLEOTIDE SEQUENCE [LARGE SCALE GENOMIC DNA]</scope>
    <source>
        <strain evidence="4">YNDBR</strain>
        <tissue evidence="4">Leaf</tissue>
    </source>
</reference>
<dbReference type="PROSITE" id="PS51742">
    <property type="entry name" value="PPC"/>
    <property type="match status" value="1"/>
</dbReference>
<comment type="subcellular location">
    <subcellularLocation>
        <location evidence="1">Nucleus</location>
    </subcellularLocation>
</comment>
<accession>A0AAP0E635</accession>
<feature type="compositionally biased region" description="Low complexity" evidence="2">
    <location>
        <begin position="84"/>
        <end position="111"/>
    </location>
</feature>
<feature type="domain" description="PPC" evidence="3">
    <location>
        <begin position="135"/>
        <end position="276"/>
    </location>
</feature>
<proteinExistence type="predicted"/>
<organism evidence="4 5">
    <name type="scientific">Stephania yunnanensis</name>
    <dbReference type="NCBI Taxonomy" id="152371"/>
    <lineage>
        <taxon>Eukaryota</taxon>
        <taxon>Viridiplantae</taxon>
        <taxon>Streptophyta</taxon>
        <taxon>Embryophyta</taxon>
        <taxon>Tracheophyta</taxon>
        <taxon>Spermatophyta</taxon>
        <taxon>Magnoliopsida</taxon>
        <taxon>Ranunculales</taxon>
        <taxon>Menispermaceae</taxon>
        <taxon>Menispermoideae</taxon>
        <taxon>Cissampelideae</taxon>
        <taxon>Stephania</taxon>
    </lineage>
</organism>
<feature type="compositionally biased region" description="Low complexity" evidence="2">
    <location>
        <begin position="39"/>
        <end position="54"/>
    </location>
</feature>
<sequence>MEGNDSGLSAYFHHHHHHSGAPATATPVSPGANGLFGNATTTSSSAHYSSSEATPLVFPPHSLTGRPPESGTVRRKRGRPRKYGTAAEGSGASGSSAKRVSASPSVSLSSPPHKKESNLVLSSVKKAQIAALGHAGQGFIPHVITVAAGEDVAQKIMSFMQQRKRAVCIMSASGSISNASIRQPASLGGSVTYEGRYEIVSLSGSFLHAHIGGASSRIGGLSVCLSGSDGRIVGGGVGGPLKAAGPVQVIAGSFVIDTKKEVTVDPSFETSGSNVPHVIRATVSTVGFHSPQDSSGASIRGNDDQCISGNNFILPPRGMHDWRAGLESSAFPGRTDHGGCQSPEDGDNDHLHD</sequence>
<evidence type="ECO:0000256" key="2">
    <source>
        <dbReference type="SAM" id="MobiDB-lite"/>
    </source>
</evidence>
<dbReference type="GO" id="GO:0003680">
    <property type="term" value="F:minor groove of adenine-thymine-rich DNA binding"/>
    <property type="evidence" value="ECO:0007669"/>
    <property type="project" value="UniProtKB-UniRule"/>
</dbReference>